<feature type="transmembrane region" description="Helical" evidence="12">
    <location>
        <begin position="163"/>
        <end position="188"/>
    </location>
</feature>
<keyword evidence="7" id="KW-0598">Phosphotransferase system</keyword>
<feature type="transmembrane region" description="Helical" evidence="12">
    <location>
        <begin position="386"/>
        <end position="408"/>
    </location>
</feature>
<protein>
    <submittedName>
        <fullName evidence="15">PTS system fructose-specific IIC component</fullName>
    </submittedName>
</protein>
<feature type="transmembrane region" description="Helical" evidence="12">
    <location>
        <begin position="280"/>
        <end position="303"/>
    </location>
</feature>
<dbReference type="Proteomes" id="UP000783390">
    <property type="component" value="Unassembled WGS sequence"/>
</dbReference>
<evidence type="ECO:0000313" key="16">
    <source>
        <dbReference type="Proteomes" id="UP000783390"/>
    </source>
</evidence>
<evidence type="ECO:0000256" key="7">
    <source>
        <dbReference type="ARBA" id="ARBA00022683"/>
    </source>
</evidence>
<dbReference type="InterPro" id="IPR013014">
    <property type="entry name" value="PTS_EIIC_2"/>
</dbReference>
<dbReference type="RefSeq" id="WP_209797020.1">
    <property type="nucleotide sequence ID" value="NZ_JAGGJZ010000004.1"/>
</dbReference>
<dbReference type="InterPro" id="IPR006327">
    <property type="entry name" value="PTS_IIC_fruc"/>
</dbReference>
<keyword evidence="8 12" id="KW-0812">Transmembrane</keyword>
<feature type="transmembrane region" description="Helical" evidence="12">
    <location>
        <begin position="247"/>
        <end position="268"/>
    </location>
</feature>
<dbReference type="NCBIfam" id="TIGR01427">
    <property type="entry name" value="PTS_IIC_fructo"/>
    <property type="match status" value="1"/>
</dbReference>
<keyword evidence="6" id="KW-0808">Transferase</keyword>
<dbReference type="InterPro" id="IPR003501">
    <property type="entry name" value="PTS_EIIB_2/3"/>
</dbReference>
<keyword evidence="9" id="KW-0418">Kinase</keyword>
<evidence type="ECO:0000256" key="3">
    <source>
        <dbReference type="ARBA" id="ARBA00022475"/>
    </source>
</evidence>
<feature type="transmembrane region" description="Helical" evidence="12">
    <location>
        <begin position="323"/>
        <end position="347"/>
    </location>
</feature>
<feature type="domain" description="PTS EIIB type-2" evidence="13">
    <location>
        <begin position="3"/>
        <end position="100"/>
    </location>
</feature>
<dbReference type="PANTHER" id="PTHR30505:SF0">
    <property type="entry name" value="FRUCTOSE-LIKE PTS SYSTEM EIIBC COMPONENT-RELATED"/>
    <property type="match status" value="1"/>
</dbReference>
<dbReference type="InterPro" id="IPR050864">
    <property type="entry name" value="Bacterial_PTS_Sugar_Transport"/>
</dbReference>
<evidence type="ECO:0000313" key="15">
    <source>
        <dbReference type="EMBL" id="MBP1890095.1"/>
    </source>
</evidence>
<evidence type="ECO:0000256" key="5">
    <source>
        <dbReference type="ARBA" id="ARBA00022597"/>
    </source>
</evidence>
<keyword evidence="11 12" id="KW-0472">Membrane</keyword>
<dbReference type="InterPro" id="IPR003353">
    <property type="entry name" value="PTS_IIB_fruc"/>
</dbReference>
<dbReference type="PROSITE" id="PS51099">
    <property type="entry name" value="PTS_EIIB_TYPE_2"/>
    <property type="match status" value="1"/>
</dbReference>
<feature type="transmembrane region" description="Helical" evidence="12">
    <location>
        <begin position="134"/>
        <end position="157"/>
    </location>
</feature>
<evidence type="ECO:0000259" key="14">
    <source>
        <dbReference type="PROSITE" id="PS51104"/>
    </source>
</evidence>
<keyword evidence="2" id="KW-0813">Transport</keyword>
<evidence type="ECO:0000259" key="13">
    <source>
        <dbReference type="PROSITE" id="PS51099"/>
    </source>
</evidence>
<comment type="subcellular location">
    <subcellularLocation>
        <location evidence="1">Cell inner membrane</location>
        <topology evidence="1">Multi-pass membrane protein</topology>
    </subcellularLocation>
</comment>
<dbReference type="PROSITE" id="PS51104">
    <property type="entry name" value="PTS_EIIC_TYPE_2"/>
    <property type="match status" value="1"/>
</dbReference>
<evidence type="ECO:0000256" key="8">
    <source>
        <dbReference type="ARBA" id="ARBA00022692"/>
    </source>
</evidence>
<proteinExistence type="predicted"/>
<name>A0ABS4F1H1_9CLOT</name>
<gene>
    <name evidence="15" type="ORF">J2Z53_001679</name>
</gene>
<evidence type="ECO:0000256" key="12">
    <source>
        <dbReference type="SAM" id="Phobius"/>
    </source>
</evidence>
<dbReference type="InterPro" id="IPR036095">
    <property type="entry name" value="PTS_EIIB-like_sf"/>
</dbReference>
<dbReference type="CDD" id="cd05569">
    <property type="entry name" value="PTS_IIB_fructose"/>
    <property type="match status" value="1"/>
</dbReference>
<evidence type="ECO:0000256" key="2">
    <source>
        <dbReference type="ARBA" id="ARBA00022448"/>
    </source>
</evidence>
<evidence type="ECO:0000256" key="9">
    <source>
        <dbReference type="ARBA" id="ARBA00022777"/>
    </source>
</evidence>
<evidence type="ECO:0000256" key="4">
    <source>
        <dbReference type="ARBA" id="ARBA00022553"/>
    </source>
</evidence>
<evidence type="ECO:0000256" key="11">
    <source>
        <dbReference type="ARBA" id="ARBA00023136"/>
    </source>
</evidence>
<sequence length="457" mass="47607">MKKKIVAITSCPTGIAHTYMAAEALEKTGKELDIDIKVETQGASGAENILTAEEIAAADVVIFAVDKNIDESRFAGKQALTIPANKAIKNTKEVINDALTYNGTNIVKSKSTSEVTGNANITGIYKHIMSGISYMIPLVVAGGILIALSFAFGIYAYQEKGSLPWALFEIGGNSAFALMVAVLSGFIAHSIADKQGFAPGIVGGWIASTIGAGFLGGLLSGIIAGYLVLLLNKYIKLPKSLQGLKPILIIPVLSTLIVGLLMIYVIGSPIQVVTKYVTQFLGNLSGGSAVLLGIVFGLLYFDLGGPFSKIVYTFGVGLLAEGVYGPMGAAMVCGMVPPIGIAISTMVRPKLWDKSEREAGKATLVLGLSFITEGAIPFAIAKPKAVLPACMTGSAVGSIVALLLNVGIKAPHGGFFLTVIPNTIINLPGFIISILAGSFTTAILVTVLLQIQSKKTK</sequence>
<keyword evidence="10 12" id="KW-1133">Transmembrane helix</keyword>
<comment type="caution">
    <text evidence="15">The sequence shown here is derived from an EMBL/GenBank/DDBJ whole genome shotgun (WGS) entry which is preliminary data.</text>
</comment>
<dbReference type="InterPro" id="IPR003352">
    <property type="entry name" value="PTS_EIIC"/>
</dbReference>
<feature type="transmembrane region" description="Helical" evidence="12">
    <location>
        <begin position="429"/>
        <end position="451"/>
    </location>
</feature>
<evidence type="ECO:0000256" key="10">
    <source>
        <dbReference type="ARBA" id="ARBA00022989"/>
    </source>
</evidence>
<evidence type="ECO:0000256" key="6">
    <source>
        <dbReference type="ARBA" id="ARBA00022679"/>
    </source>
</evidence>
<dbReference type="NCBIfam" id="TIGR00829">
    <property type="entry name" value="FRU"/>
    <property type="match status" value="1"/>
</dbReference>
<evidence type="ECO:0000256" key="1">
    <source>
        <dbReference type="ARBA" id="ARBA00004429"/>
    </source>
</evidence>
<accession>A0ABS4F1H1</accession>
<dbReference type="Pfam" id="PF02302">
    <property type="entry name" value="PTS_IIB"/>
    <property type="match status" value="1"/>
</dbReference>
<keyword evidence="4" id="KW-0597">Phosphoprotein</keyword>
<dbReference type="EMBL" id="JAGGJZ010000004">
    <property type="protein sequence ID" value="MBP1890095.1"/>
    <property type="molecule type" value="Genomic_DNA"/>
</dbReference>
<keyword evidence="5" id="KW-0762">Sugar transport</keyword>
<keyword evidence="16" id="KW-1185">Reference proteome</keyword>
<dbReference type="Gene3D" id="3.40.50.2300">
    <property type="match status" value="1"/>
</dbReference>
<reference evidence="15 16" key="1">
    <citation type="submission" date="2021-03" db="EMBL/GenBank/DDBJ databases">
        <title>Genomic Encyclopedia of Type Strains, Phase IV (KMG-IV): sequencing the most valuable type-strain genomes for metagenomic binning, comparative biology and taxonomic classification.</title>
        <authorList>
            <person name="Goeker M."/>
        </authorList>
    </citation>
    <scope>NUCLEOTIDE SEQUENCE [LARGE SCALE GENOMIC DNA]</scope>
    <source>
        <strain evidence="15 16">DSM 3984</strain>
    </source>
</reference>
<dbReference type="SUPFAM" id="SSF52794">
    <property type="entry name" value="PTS system IIB component-like"/>
    <property type="match status" value="1"/>
</dbReference>
<dbReference type="InterPro" id="IPR013011">
    <property type="entry name" value="PTS_EIIB_2"/>
</dbReference>
<dbReference type="Pfam" id="PF02378">
    <property type="entry name" value="PTS_EIIC"/>
    <property type="match status" value="1"/>
</dbReference>
<feature type="domain" description="PTS EIIC type-2" evidence="14">
    <location>
        <begin position="124"/>
        <end position="457"/>
    </location>
</feature>
<organism evidence="15 16">
    <name type="scientific">Clostridium moniliforme</name>
    <dbReference type="NCBI Taxonomy" id="39489"/>
    <lineage>
        <taxon>Bacteria</taxon>
        <taxon>Bacillati</taxon>
        <taxon>Bacillota</taxon>
        <taxon>Clostridia</taxon>
        <taxon>Eubacteriales</taxon>
        <taxon>Clostridiaceae</taxon>
        <taxon>Clostridium</taxon>
    </lineage>
</organism>
<dbReference type="PANTHER" id="PTHR30505">
    <property type="entry name" value="FRUCTOSE-LIKE PERMEASE"/>
    <property type="match status" value="1"/>
</dbReference>
<keyword evidence="3" id="KW-1003">Cell membrane</keyword>
<feature type="transmembrane region" description="Helical" evidence="12">
    <location>
        <begin position="200"/>
        <end position="227"/>
    </location>
</feature>